<feature type="compositionally biased region" description="Basic residues" evidence="1">
    <location>
        <begin position="225"/>
        <end position="240"/>
    </location>
</feature>
<keyword evidence="4" id="KW-1185">Reference proteome</keyword>
<reference evidence="3 4" key="1">
    <citation type="submission" date="2023-07" db="EMBL/GenBank/DDBJ databases">
        <title>Genomic Encyclopedia of Type Strains, Phase IV (KMG-IV): sequencing the most valuable type-strain genomes for metagenomic binning, comparative biology and taxonomic classification.</title>
        <authorList>
            <person name="Goeker M."/>
        </authorList>
    </citation>
    <scope>NUCLEOTIDE SEQUENCE [LARGE SCALE GENOMIC DNA]</scope>
    <source>
        <strain evidence="3 4">DSM 19619</strain>
    </source>
</reference>
<feature type="region of interest" description="Disordered" evidence="1">
    <location>
        <begin position="198"/>
        <end position="240"/>
    </location>
</feature>
<dbReference type="CDD" id="cd06583">
    <property type="entry name" value="PGRP"/>
    <property type="match status" value="1"/>
</dbReference>
<protein>
    <recommendedName>
        <fullName evidence="2">N-acetylmuramoyl-L-alanine amidase domain-containing protein</fullName>
    </recommendedName>
</protein>
<dbReference type="SUPFAM" id="SSF55846">
    <property type="entry name" value="N-acetylmuramoyl-L-alanine amidase-like"/>
    <property type="match status" value="1"/>
</dbReference>
<proteinExistence type="predicted"/>
<dbReference type="RefSeq" id="WP_307281721.1">
    <property type="nucleotide sequence ID" value="NZ_JAUSVX010000016.1"/>
</dbReference>
<dbReference type="InterPro" id="IPR036505">
    <property type="entry name" value="Amidase/PGRP_sf"/>
</dbReference>
<dbReference type="EMBL" id="JAUSVX010000016">
    <property type="protein sequence ID" value="MDQ0473444.1"/>
    <property type="molecule type" value="Genomic_DNA"/>
</dbReference>
<dbReference type="Gene3D" id="3.40.80.10">
    <property type="entry name" value="Peptidoglycan recognition protein-like"/>
    <property type="match status" value="1"/>
</dbReference>
<evidence type="ECO:0000313" key="3">
    <source>
        <dbReference type="EMBL" id="MDQ0473444.1"/>
    </source>
</evidence>
<sequence>MPMCPFAVSKPISGPSGSYTGGPFKIVHHTTEGGTAQGAFDAFKAHRSDPHFTVDATTVYQHIDTGMAARALRNAPGGVQTNRDSAIQIEVVGFAHRPKTRATLDNVRRLCRWLEATHGIPKVWPNGRPKPAVDGRDPGGHNRNAANWDGKGGHYGHCHVPENTHWDPAYTKDEADFIMLDNTEGIAEGRFSALIEEDPGLASDQSRMPDHCHGESSAPAAAAARPRRSRTRRSAGKVSA</sequence>
<dbReference type="Proteomes" id="UP001242480">
    <property type="component" value="Unassembled WGS sequence"/>
</dbReference>
<gene>
    <name evidence="3" type="ORF">QO011_006480</name>
</gene>
<accession>A0ABU0JJK0</accession>
<feature type="domain" description="N-acetylmuramoyl-L-alanine amidase" evidence="2">
    <location>
        <begin position="26"/>
        <end position="168"/>
    </location>
</feature>
<name>A0ABU0JJK0_9HYPH</name>
<evidence type="ECO:0000313" key="4">
    <source>
        <dbReference type="Proteomes" id="UP001242480"/>
    </source>
</evidence>
<evidence type="ECO:0000259" key="2">
    <source>
        <dbReference type="Pfam" id="PF01510"/>
    </source>
</evidence>
<comment type="caution">
    <text evidence="3">The sequence shown here is derived from an EMBL/GenBank/DDBJ whole genome shotgun (WGS) entry which is preliminary data.</text>
</comment>
<dbReference type="Pfam" id="PF01510">
    <property type="entry name" value="Amidase_2"/>
    <property type="match status" value="1"/>
</dbReference>
<organism evidence="3 4">
    <name type="scientific">Labrys wisconsinensis</name>
    <dbReference type="NCBI Taxonomy" id="425677"/>
    <lineage>
        <taxon>Bacteria</taxon>
        <taxon>Pseudomonadati</taxon>
        <taxon>Pseudomonadota</taxon>
        <taxon>Alphaproteobacteria</taxon>
        <taxon>Hyphomicrobiales</taxon>
        <taxon>Xanthobacteraceae</taxon>
        <taxon>Labrys</taxon>
    </lineage>
</organism>
<evidence type="ECO:0000256" key="1">
    <source>
        <dbReference type="SAM" id="MobiDB-lite"/>
    </source>
</evidence>
<dbReference type="InterPro" id="IPR002502">
    <property type="entry name" value="Amidase_domain"/>
</dbReference>